<reference evidence="2" key="1">
    <citation type="submission" date="2014-09" db="EMBL/GenBank/DDBJ databases">
        <authorList>
            <person name="Magalhaes I.L.F."/>
            <person name="Oliveira U."/>
            <person name="Santos F.R."/>
            <person name="Vidigal T.H.D.A."/>
            <person name="Brescovit A.D."/>
            <person name="Santos A.J."/>
        </authorList>
    </citation>
    <scope>NUCLEOTIDE SEQUENCE</scope>
    <source>
        <tissue evidence="2">Shoot tissue taken approximately 20 cm above the soil surface</tissue>
    </source>
</reference>
<dbReference type="EMBL" id="GBRH01179654">
    <property type="protein sequence ID" value="JAE18242.1"/>
    <property type="molecule type" value="Transcribed_RNA"/>
</dbReference>
<reference evidence="2" key="2">
    <citation type="journal article" date="2015" name="Data Brief">
        <title>Shoot transcriptome of the giant reed, Arundo donax.</title>
        <authorList>
            <person name="Barrero R.A."/>
            <person name="Guerrero F.D."/>
            <person name="Moolhuijzen P."/>
            <person name="Goolsby J.A."/>
            <person name="Tidwell J."/>
            <person name="Bellgard S.E."/>
            <person name="Bellgard M.I."/>
        </authorList>
    </citation>
    <scope>NUCLEOTIDE SEQUENCE</scope>
    <source>
        <tissue evidence="2">Shoot tissue taken approximately 20 cm above the soil surface</tissue>
    </source>
</reference>
<dbReference type="AlphaFoldDB" id="A0A0A9G157"/>
<protein>
    <submittedName>
        <fullName evidence="2">Uncharacterized protein</fullName>
    </submittedName>
</protein>
<keyword evidence="1" id="KW-0812">Transmembrane</keyword>
<accession>A0A0A9G157</accession>
<organism evidence="2">
    <name type="scientific">Arundo donax</name>
    <name type="common">Giant reed</name>
    <name type="synonym">Donax arundinaceus</name>
    <dbReference type="NCBI Taxonomy" id="35708"/>
    <lineage>
        <taxon>Eukaryota</taxon>
        <taxon>Viridiplantae</taxon>
        <taxon>Streptophyta</taxon>
        <taxon>Embryophyta</taxon>
        <taxon>Tracheophyta</taxon>
        <taxon>Spermatophyta</taxon>
        <taxon>Magnoliopsida</taxon>
        <taxon>Liliopsida</taxon>
        <taxon>Poales</taxon>
        <taxon>Poaceae</taxon>
        <taxon>PACMAD clade</taxon>
        <taxon>Arundinoideae</taxon>
        <taxon>Arundineae</taxon>
        <taxon>Arundo</taxon>
    </lineage>
</organism>
<sequence>MLYVQVPRPGAGSSEPHPVEILEEAFGGDETGDGDTGSGGWVGHRVGLARRDEHPLWRLARALSRHRQVVLNVVLAVVLLWLIAFGKNTPSAGRAKND</sequence>
<keyword evidence="1" id="KW-1133">Transmembrane helix</keyword>
<keyword evidence="1" id="KW-0472">Membrane</keyword>
<evidence type="ECO:0000313" key="2">
    <source>
        <dbReference type="EMBL" id="JAE18242.1"/>
    </source>
</evidence>
<proteinExistence type="predicted"/>
<name>A0A0A9G157_ARUDO</name>
<feature type="transmembrane region" description="Helical" evidence="1">
    <location>
        <begin position="69"/>
        <end position="86"/>
    </location>
</feature>
<evidence type="ECO:0000256" key="1">
    <source>
        <dbReference type="SAM" id="Phobius"/>
    </source>
</evidence>